<dbReference type="AlphaFoldDB" id="A0A4Q0YCY3"/>
<dbReference type="Proteomes" id="UP000290172">
    <property type="component" value="Unassembled WGS sequence"/>
</dbReference>
<reference evidence="2 3" key="1">
    <citation type="submission" date="2017-10" db="EMBL/GenBank/DDBJ databases">
        <title>Genomics of the genus Arcobacter.</title>
        <authorList>
            <person name="Perez-Cataluna A."/>
            <person name="Figueras M.J."/>
        </authorList>
    </citation>
    <scope>NUCLEOTIDE SEQUENCE [LARGE SCALE GENOMIC DNA]</scope>
    <source>
        <strain evidence="2 3">CECT 8993</strain>
    </source>
</reference>
<protein>
    <submittedName>
        <fullName evidence="2">Uncharacterized protein</fullName>
    </submittedName>
</protein>
<sequence length="87" mass="10678">MSKYLSMNKKKMIDEIKEYQKMLREVLDLYIMLQEIYVNEKGGRLEDTEDIEEKLEEDIEQMSLLTKTSEKRNNKKLKEEIKFRERK</sequence>
<name>A0A4Q0YCY3_9BACT</name>
<dbReference type="EMBL" id="PDKJ01000006">
    <property type="protein sequence ID" value="RXJ68297.1"/>
    <property type="molecule type" value="Genomic_DNA"/>
</dbReference>
<evidence type="ECO:0000313" key="3">
    <source>
        <dbReference type="Proteomes" id="UP000290172"/>
    </source>
</evidence>
<evidence type="ECO:0000313" key="2">
    <source>
        <dbReference type="EMBL" id="RXJ68297.1"/>
    </source>
</evidence>
<gene>
    <name evidence="2" type="ORF">CRV08_08585</name>
</gene>
<organism evidence="2 3">
    <name type="scientific">Halarcobacter ebronensis</name>
    <dbReference type="NCBI Taxonomy" id="1462615"/>
    <lineage>
        <taxon>Bacteria</taxon>
        <taxon>Pseudomonadati</taxon>
        <taxon>Campylobacterota</taxon>
        <taxon>Epsilonproteobacteria</taxon>
        <taxon>Campylobacterales</taxon>
        <taxon>Arcobacteraceae</taxon>
        <taxon>Halarcobacter</taxon>
    </lineage>
</organism>
<proteinExistence type="predicted"/>
<dbReference type="RefSeq" id="WP_128981106.1">
    <property type="nucleotide sequence ID" value="NZ_PDKJ01000006.1"/>
</dbReference>
<comment type="caution">
    <text evidence="2">The sequence shown here is derived from an EMBL/GenBank/DDBJ whole genome shotgun (WGS) entry which is preliminary data.</text>
</comment>
<feature type="coiled-coil region" evidence="1">
    <location>
        <begin position="9"/>
        <end position="87"/>
    </location>
</feature>
<keyword evidence="1" id="KW-0175">Coiled coil</keyword>
<accession>A0A4Q0YCY3</accession>
<evidence type="ECO:0000256" key="1">
    <source>
        <dbReference type="SAM" id="Coils"/>
    </source>
</evidence>